<dbReference type="RefSeq" id="WP_132490681.1">
    <property type="nucleotide sequence ID" value="NZ_SMKW01000047.1"/>
</dbReference>
<dbReference type="SUPFAM" id="SSF56801">
    <property type="entry name" value="Acetyl-CoA synthetase-like"/>
    <property type="match status" value="1"/>
</dbReference>
<dbReference type="Pfam" id="PF00501">
    <property type="entry name" value="AMP-binding"/>
    <property type="match status" value="1"/>
</dbReference>
<protein>
    <submittedName>
        <fullName evidence="3">Acyl-CoA synthetase</fullName>
    </submittedName>
</protein>
<proteinExistence type="predicted"/>
<dbReference type="InterPro" id="IPR025110">
    <property type="entry name" value="AMP-bd_C"/>
</dbReference>
<evidence type="ECO:0000259" key="1">
    <source>
        <dbReference type="Pfam" id="PF00501"/>
    </source>
</evidence>
<dbReference type="InterPro" id="IPR045851">
    <property type="entry name" value="AMP-bd_C_sf"/>
</dbReference>
<feature type="domain" description="AMP-binding enzyme C-terminal" evidence="2">
    <location>
        <begin position="465"/>
        <end position="540"/>
    </location>
</feature>
<comment type="caution">
    <text evidence="3">The sequence shown here is derived from an EMBL/GenBank/DDBJ whole genome shotgun (WGS) entry which is preliminary data.</text>
</comment>
<sequence>MTPPAIPVPLAERRLPATTYELLTRSARRRPGAPALHLLPGGNRWDEPQTWTYGDLLARVNQAANLYSALGLEPGGVVGLLLPNTGTTYAALLGAQVIGIANPVNPMLATEHIIEIMRLTDVRILVAPAPELDPAGWYKACSVAEALPRLRALISVGGATRAASPAWVGDFDLFADAQPSEHLIDEYRSTATDIAAYFHTGGTTGVPKVAPHTHANEVYVAWALSEHAVFDGDAVVLSGLPLFHVNAILVSTLAPLLKGGAAVSMGALGFRDREAMTDFWRIVERYRITTFSAVPTVYAALPPVPDGVDISSLRAGIVGAAPLPNRVRTEFESNTGVPMVEGYGLTEGTCANTFTPLTGGPPGTVGLPLPYQDVKAIRRGPDGLSFTDCAVGETGELAIKGPSVFPGYLRPGPNGPAPDPTGVVIDGWLLTGDLGRVDGDGFVHLTGRAKDVIIRGGHNIDPRLVEEAMLAHPDVAAAAVVPRPDPHAGEVPAAYLVLRNGANPAPGELEEWARRHAPERAAVPKFVHTVQALPVTVVGKVNKVALIHDAVGRVVREELRSAGLAAEVTVTDRGGRAHAGIRLSVDPGADRLDELTDRLCAYSFSYKLGDPNP</sequence>
<dbReference type="InterPro" id="IPR020845">
    <property type="entry name" value="AMP-binding_CS"/>
</dbReference>
<dbReference type="EMBL" id="SMKW01000047">
    <property type="protein sequence ID" value="TDD42428.1"/>
    <property type="molecule type" value="Genomic_DNA"/>
</dbReference>
<dbReference type="InterPro" id="IPR000873">
    <property type="entry name" value="AMP-dep_synth/lig_dom"/>
</dbReference>
<dbReference type="PANTHER" id="PTHR43767">
    <property type="entry name" value="LONG-CHAIN-FATTY-ACID--COA LIGASE"/>
    <property type="match status" value="1"/>
</dbReference>
<organism evidence="3 4">
    <name type="scientific">Saccharopolyspora elongata</name>
    <dbReference type="NCBI Taxonomy" id="2530387"/>
    <lineage>
        <taxon>Bacteria</taxon>
        <taxon>Bacillati</taxon>
        <taxon>Actinomycetota</taxon>
        <taxon>Actinomycetes</taxon>
        <taxon>Pseudonocardiales</taxon>
        <taxon>Pseudonocardiaceae</taxon>
        <taxon>Saccharopolyspora</taxon>
    </lineage>
</organism>
<dbReference type="InterPro" id="IPR042099">
    <property type="entry name" value="ANL_N_sf"/>
</dbReference>
<dbReference type="OrthoDB" id="9803968at2"/>
<dbReference type="PROSITE" id="PS00455">
    <property type="entry name" value="AMP_BINDING"/>
    <property type="match status" value="1"/>
</dbReference>
<dbReference type="AlphaFoldDB" id="A0A4R4YCM8"/>
<dbReference type="NCBIfam" id="NF005714">
    <property type="entry name" value="PRK07529.1"/>
    <property type="match status" value="1"/>
</dbReference>
<evidence type="ECO:0000259" key="2">
    <source>
        <dbReference type="Pfam" id="PF13193"/>
    </source>
</evidence>
<feature type="domain" description="AMP-dependent synthetase/ligase" evidence="1">
    <location>
        <begin position="24"/>
        <end position="409"/>
    </location>
</feature>
<dbReference type="PANTHER" id="PTHR43767:SF1">
    <property type="entry name" value="NONRIBOSOMAL PEPTIDE SYNTHASE PES1 (EUROFUNG)-RELATED"/>
    <property type="match status" value="1"/>
</dbReference>
<dbReference type="Gene3D" id="3.40.50.12780">
    <property type="entry name" value="N-terminal domain of ligase-like"/>
    <property type="match status" value="1"/>
</dbReference>
<evidence type="ECO:0000313" key="3">
    <source>
        <dbReference type="EMBL" id="TDD42428.1"/>
    </source>
</evidence>
<dbReference type="Pfam" id="PF13193">
    <property type="entry name" value="AMP-binding_C"/>
    <property type="match status" value="1"/>
</dbReference>
<dbReference type="Proteomes" id="UP000294947">
    <property type="component" value="Unassembled WGS sequence"/>
</dbReference>
<dbReference type="GO" id="GO:0016878">
    <property type="term" value="F:acid-thiol ligase activity"/>
    <property type="evidence" value="ECO:0007669"/>
    <property type="project" value="UniProtKB-ARBA"/>
</dbReference>
<accession>A0A4R4YCM8</accession>
<reference evidence="3 4" key="1">
    <citation type="submission" date="2019-03" db="EMBL/GenBank/DDBJ databases">
        <title>Draft genome sequences of novel Actinobacteria.</title>
        <authorList>
            <person name="Sahin N."/>
            <person name="Ay H."/>
            <person name="Saygin H."/>
        </authorList>
    </citation>
    <scope>NUCLEOTIDE SEQUENCE [LARGE SCALE GENOMIC DNA]</scope>
    <source>
        <strain evidence="3 4">7K502</strain>
    </source>
</reference>
<keyword evidence="4" id="KW-1185">Reference proteome</keyword>
<name>A0A4R4YCM8_9PSEU</name>
<dbReference type="Gene3D" id="3.30.300.30">
    <property type="match status" value="1"/>
</dbReference>
<evidence type="ECO:0000313" key="4">
    <source>
        <dbReference type="Proteomes" id="UP000294947"/>
    </source>
</evidence>
<dbReference type="InterPro" id="IPR050237">
    <property type="entry name" value="ATP-dep_AMP-bd_enzyme"/>
</dbReference>
<gene>
    <name evidence="3" type="ORF">E1288_29330</name>
</gene>